<organism evidence="2 3">
    <name type="scientific">Panicum miliaceum</name>
    <name type="common">Proso millet</name>
    <name type="synonym">Broomcorn millet</name>
    <dbReference type="NCBI Taxonomy" id="4540"/>
    <lineage>
        <taxon>Eukaryota</taxon>
        <taxon>Viridiplantae</taxon>
        <taxon>Streptophyta</taxon>
        <taxon>Embryophyta</taxon>
        <taxon>Tracheophyta</taxon>
        <taxon>Spermatophyta</taxon>
        <taxon>Magnoliopsida</taxon>
        <taxon>Liliopsida</taxon>
        <taxon>Poales</taxon>
        <taxon>Poaceae</taxon>
        <taxon>PACMAD clade</taxon>
        <taxon>Panicoideae</taxon>
        <taxon>Panicodae</taxon>
        <taxon>Paniceae</taxon>
        <taxon>Panicinae</taxon>
        <taxon>Panicum</taxon>
        <taxon>Panicum sect. Panicum</taxon>
    </lineage>
</organism>
<dbReference type="EMBL" id="PQIB02000006">
    <property type="protein sequence ID" value="RLN12450.1"/>
    <property type="molecule type" value="Genomic_DNA"/>
</dbReference>
<sequence length="194" mass="20533">MTAPQHSRLSTIRAPLLNQARASTGHPSNRRRAGSTPPLPLPSPARLPATTAPHPSLPPPATRPASPAPPPPPLRSAGGPSSAPVHSPTDWPQWRVRGGASDPLHLRRAFKPRRRRAQPPAESLGAASKPPRPSARVHTRAQRTGGWARRCLPRLRAPAAGHVRLPAADRCTPARPAPSPPLCLPLPASPLESN</sequence>
<reference evidence="3" key="1">
    <citation type="journal article" date="2019" name="Nat. Commun.">
        <title>The genome of broomcorn millet.</title>
        <authorList>
            <person name="Zou C."/>
            <person name="Miki D."/>
            <person name="Li D."/>
            <person name="Tang Q."/>
            <person name="Xiao L."/>
            <person name="Rajput S."/>
            <person name="Deng P."/>
            <person name="Jia W."/>
            <person name="Huang R."/>
            <person name="Zhang M."/>
            <person name="Sun Y."/>
            <person name="Hu J."/>
            <person name="Fu X."/>
            <person name="Schnable P.S."/>
            <person name="Li F."/>
            <person name="Zhang H."/>
            <person name="Feng B."/>
            <person name="Zhu X."/>
            <person name="Liu R."/>
            <person name="Schnable J.C."/>
            <person name="Zhu J.-K."/>
            <person name="Zhang H."/>
        </authorList>
    </citation>
    <scope>NUCLEOTIDE SEQUENCE [LARGE SCALE GENOMIC DNA]</scope>
</reference>
<dbReference type="Proteomes" id="UP000275267">
    <property type="component" value="Unassembled WGS sequence"/>
</dbReference>
<dbReference type="AlphaFoldDB" id="A0A3L6S0G3"/>
<dbReference type="PRINTS" id="PR01217">
    <property type="entry name" value="PRICHEXTENSN"/>
</dbReference>
<comment type="caution">
    <text evidence="2">The sequence shown here is derived from an EMBL/GenBank/DDBJ whole genome shotgun (WGS) entry which is preliminary data.</text>
</comment>
<feature type="compositionally biased region" description="Polar residues" evidence="1">
    <location>
        <begin position="1"/>
        <end position="10"/>
    </location>
</feature>
<evidence type="ECO:0000313" key="3">
    <source>
        <dbReference type="Proteomes" id="UP000275267"/>
    </source>
</evidence>
<feature type="region of interest" description="Disordered" evidence="1">
    <location>
        <begin position="1"/>
        <end position="194"/>
    </location>
</feature>
<feature type="compositionally biased region" description="Basic residues" evidence="1">
    <location>
        <begin position="106"/>
        <end position="117"/>
    </location>
</feature>
<protein>
    <submittedName>
        <fullName evidence="2">Uncharacterized protein</fullName>
    </submittedName>
</protein>
<proteinExistence type="predicted"/>
<gene>
    <name evidence="2" type="ORF">C2845_PM09G17580</name>
</gene>
<evidence type="ECO:0000313" key="2">
    <source>
        <dbReference type="EMBL" id="RLN12450.1"/>
    </source>
</evidence>
<feature type="compositionally biased region" description="Pro residues" evidence="1">
    <location>
        <begin position="55"/>
        <end position="74"/>
    </location>
</feature>
<evidence type="ECO:0000256" key="1">
    <source>
        <dbReference type="SAM" id="MobiDB-lite"/>
    </source>
</evidence>
<name>A0A3L6S0G3_PANMI</name>
<keyword evidence="3" id="KW-1185">Reference proteome</keyword>
<feature type="compositionally biased region" description="Pro residues" evidence="1">
    <location>
        <begin position="175"/>
        <end position="188"/>
    </location>
</feature>
<feature type="compositionally biased region" description="Low complexity" evidence="1">
    <location>
        <begin position="148"/>
        <end position="160"/>
    </location>
</feature>
<accession>A0A3L6S0G3</accession>
<feature type="compositionally biased region" description="Low complexity" evidence="1">
    <location>
        <begin position="75"/>
        <end position="84"/>
    </location>
</feature>